<evidence type="ECO:0000256" key="1">
    <source>
        <dbReference type="ARBA" id="ARBA00022679"/>
    </source>
</evidence>
<name>A0A9P8RQR4_9PEZI</name>
<keyword evidence="3" id="KW-0479">Metal-binding</keyword>
<dbReference type="PANTHER" id="PTHR12283">
    <property type="entry name" value="GLUTAMINYL-PEPTIDE CYCLOTRANSFERASE"/>
    <property type="match status" value="1"/>
</dbReference>
<dbReference type="SUPFAM" id="SSF53187">
    <property type="entry name" value="Zn-dependent exopeptidases"/>
    <property type="match status" value="1"/>
</dbReference>
<sequence>MALHPLPMIRLKFSLPLFFLLLRLLLLAPVRAYTTVTDATLKGLPRPGTDFDIKTGPLLAPILIPRVPGTPNSTAVLNHFVNFFKANLPEWQLTFQNSTSTTPANGGKEVPFVNLIATRDPPWAQSGEVGRLTLVAHYDSKLYPTGFIGATDSAAPCAMLMHIARSVDEALTKKWSAMEAEGVDEFDGLEEHTGLQIIFLDGEEAFISWTATDSLYGARSLAAEWEHTHHSALSTYRTPLSSISLFVLLDLLGEKNPTVPSYFRTTHWAYRHLSALEARLRSLSLFLSSPNHPSKRQRTGDSDQVKPSGEEPLFLKDGEKASKGGFFGGMILDDHVPFLTRGVEVLHLIPSPFPRVWHEMDDDGEHLDIDTVEDWAMLVMAFVAEWMELEGFMNTPATLG</sequence>
<keyword evidence="3" id="KW-0862">Zinc</keyword>
<feature type="domain" description="Peptidase M28" evidence="5">
    <location>
        <begin position="130"/>
        <end position="286"/>
    </location>
</feature>
<dbReference type="InterPro" id="IPR007484">
    <property type="entry name" value="Peptidase_M28"/>
</dbReference>
<comment type="similarity">
    <text evidence="3">Belongs to the peptidase M28 family.</text>
</comment>
<evidence type="ECO:0000259" key="5">
    <source>
        <dbReference type="Pfam" id="PF04389"/>
    </source>
</evidence>
<keyword evidence="3" id="KW-0732">Signal</keyword>
<dbReference type="PANTHER" id="PTHR12283:SF6">
    <property type="entry name" value="GLUTAMINYL-PEPTIDE CYCLOTRANSFERASE-RELATED"/>
    <property type="match status" value="1"/>
</dbReference>
<dbReference type="Proteomes" id="UP000750711">
    <property type="component" value="Unassembled WGS sequence"/>
</dbReference>
<keyword evidence="3" id="KW-0645">Protease</keyword>
<dbReference type="GO" id="GO:0008233">
    <property type="term" value="F:peptidase activity"/>
    <property type="evidence" value="ECO:0007669"/>
    <property type="project" value="UniProtKB-KW"/>
</dbReference>
<dbReference type="Gene3D" id="3.40.630.10">
    <property type="entry name" value="Zn peptidases"/>
    <property type="match status" value="1"/>
</dbReference>
<dbReference type="CDD" id="cd03880">
    <property type="entry name" value="M28_QC_like"/>
    <property type="match status" value="1"/>
</dbReference>
<evidence type="ECO:0000313" key="7">
    <source>
        <dbReference type="Proteomes" id="UP000750711"/>
    </source>
</evidence>
<dbReference type="InterPro" id="IPR037457">
    <property type="entry name" value="M28_QC"/>
</dbReference>
<organism evidence="6 7">
    <name type="scientific">Trichoglossum hirsutum</name>
    <dbReference type="NCBI Taxonomy" id="265104"/>
    <lineage>
        <taxon>Eukaryota</taxon>
        <taxon>Fungi</taxon>
        <taxon>Dikarya</taxon>
        <taxon>Ascomycota</taxon>
        <taxon>Pezizomycotina</taxon>
        <taxon>Geoglossomycetes</taxon>
        <taxon>Geoglossales</taxon>
        <taxon>Geoglossaceae</taxon>
        <taxon>Trichoglossum</taxon>
    </lineage>
</organism>
<dbReference type="InterPro" id="IPR040234">
    <property type="entry name" value="QC/QCL"/>
</dbReference>
<dbReference type="EC" id="3.4.-.-" evidence="3"/>
<proteinExistence type="inferred from homology"/>
<dbReference type="EMBL" id="JAGHQM010000450">
    <property type="protein sequence ID" value="KAH0561924.1"/>
    <property type="molecule type" value="Genomic_DNA"/>
</dbReference>
<feature type="domain" description="Peptidase M28" evidence="5">
    <location>
        <begin position="330"/>
        <end position="383"/>
    </location>
</feature>
<keyword evidence="2" id="KW-0012">Acyltransferase</keyword>
<evidence type="ECO:0000256" key="3">
    <source>
        <dbReference type="RuleBase" id="RU361240"/>
    </source>
</evidence>
<evidence type="ECO:0000256" key="4">
    <source>
        <dbReference type="SAM" id="MobiDB-lite"/>
    </source>
</evidence>
<dbReference type="GO" id="GO:0006508">
    <property type="term" value="P:proteolysis"/>
    <property type="evidence" value="ECO:0007669"/>
    <property type="project" value="UniProtKB-KW"/>
</dbReference>
<feature type="chain" id="PRO_5040530858" description="Peptide hydrolase" evidence="3">
    <location>
        <begin position="33"/>
        <end position="400"/>
    </location>
</feature>
<reference evidence="6" key="1">
    <citation type="submission" date="2021-03" db="EMBL/GenBank/DDBJ databases">
        <title>Comparative genomics and phylogenomic investigation of the class Geoglossomycetes provide insights into ecological specialization and systematics.</title>
        <authorList>
            <person name="Melie T."/>
            <person name="Pirro S."/>
            <person name="Miller A.N."/>
            <person name="Quandt A."/>
        </authorList>
    </citation>
    <scope>NUCLEOTIDE SEQUENCE</scope>
    <source>
        <strain evidence="6">CAQ_001_2017</strain>
    </source>
</reference>
<protein>
    <recommendedName>
        <fullName evidence="3">Peptide hydrolase</fullName>
        <ecNumber evidence="3">3.4.-.-</ecNumber>
    </recommendedName>
</protein>
<dbReference type="AlphaFoldDB" id="A0A9P8RQR4"/>
<dbReference type="GO" id="GO:0008270">
    <property type="term" value="F:zinc ion binding"/>
    <property type="evidence" value="ECO:0007669"/>
    <property type="project" value="TreeGrafter"/>
</dbReference>
<keyword evidence="3" id="KW-0378">Hydrolase</keyword>
<comment type="caution">
    <text evidence="6">The sequence shown here is derived from an EMBL/GenBank/DDBJ whole genome shotgun (WGS) entry which is preliminary data.</text>
</comment>
<feature type="signal peptide" evidence="3">
    <location>
        <begin position="1"/>
        <end position="32"/>
    </location>
</feature>
<accession>A0A9P8RQR4</accession>
<keyword evidence="7" id="KW-1185">Reference proteome</keyword>
<evidence type="ECO:0000256" key="2">
    <source>
        <dbReference type="ARBA" id="ARBA00023315"/>
    </source>
</evidence>
<feature type="region of interest" description="Disordered" evidence="4">
    <location>
        <begin position="291"/>
        <end position="316"/>
    </location>
</feature>
<dbReference type="GO" id="GO:0016603">
    <property type="term" value="F:glutaminyl-peptide cyclotransferase activity"/>
    <property type="evidence" value="ECO:0007669"/>
    <property type="project" value="InterPro"/>
</dbReference>
<keyword evidence="1" id="KW-0808">Transferase</keyword>
<gene>
    <name evidence="6" type="ORF">GP486_003369</name>
</gene>
<dbReference type="Pfam" id="PF04389">
    <property type="entry name" value="Peptidase_M28"/>
    <property type="match status" value="2"/>
</dbReference>
<evidence type="ECO:0000313" key="6">
    <source>
        <dbReference type="EMBL" id="KAH0561924.1"/>
    </source>
</evidence>